<name>A0A0F9FXC6_9ZZZZ</name>
<organism evidence="1">
    <name type="scientific">marine sediment metagenome</name>
    <dbReference type="NCBI Taxonomy" id="412755"/>
    <lineage>
        <taxon>unclassified sequences</taxon>
        <taxon>metagenomes</taxon>
        <taxon>ecological metagenomes</taxon>
    </lineage>
</organism>
<reference evidence="1" key="1">
    <citation type="journal article" date="2015" name="Nature">
        <title>Complex archaea that bridge the gap between prokaryotes and eukaryotes.</title>
        <authorList>
            <person name="Spang A."/>
            <person name="Saw J.H."/>
            <person name="Jorgensen S.L."/>
            <person name="Zaremba-Niedzwiedzka K."/>
            <person name="Martijn J."/>
            <person name="Lind A.E."/>
            <person name="van Eijk R."/>
            <person name="Schleper C."/>
            <person name="Guy L."/>
            <person name="Ettema T.J."/>
        </authorList>
    </citation>
    <scope>NUCLEOTIDE SEQUENCE</scope>
</reference>
<sequence length="55" mass="5997">RIGAAITKVTKQQRLEGFKAGGGVLQQLISGESTISDYNDIQLRAEKIYGADEEE</sequence>
<accession>A0A0F9FXC6</accession>
<evidence type="ECO:0000313" key="1">
    <source>
        <dbReference type="EMBL" id="KKL82886.1"/>
    </source>
</evidence>
<dbReference type="AlphaFoldDB" id="A0A0F9FXC6"/>
<dbReference type="EMBL" id="LAZR01022145">
    <property type="protein sequence ID" value="KKL82886.1"/>
    <property type="molecule type" value="Genomic_DNA"/>
</dbReference>
<gene>
    <name evidence="1" type="ORF">LCGC14_1980240</name>
</gene>
<protein>
    <submittedName>
        <fullName evidence="1">Uncharacterized protein</fullName>
    </submittedName>
</protein>
<comment type="caution">
    <text evidence="1">The sequence shown here is derived from an EMBL/GenBank/DDBJ whole genome shotgun (WGS) entry which is preliminary data.</text>
</comment>
<feature type="non-terminal residue" evidence="1">
    <location>
        <position position="1"/>
    </location>
</feature>
<proteinExistence type="predicted"/>